<evidence type="ECO:0000313" key="2">
    <source>
        <dbReference type="EMBL" id="MBM7618388.1"/>
    </source>
</evidence>
<feature type="transmembrane region" description="Helical" evidence="1">
    <location>
        <begin position="41"/>
        <end position="63"/>
    </location>
</feature>
<sequence length="456" mass="53500">MGYLLTASKQHQDKIILLAMGLFMFLAPFSVSGIFQKLTPVPSSVLVTFFTTCLIFFVFLLHIKEREKFEKLNLEQRFYLSSIYLPAVLSVLAAFFNLTYMLSSQYVDYVMQSMPTRMINLTMYFVLFYSFFKLIRFLSEKTLLTITRFYLYGILVVVIVGIWQFLHFMIGYPMLDLNTRSFVHSVKSDVLFNFRLTSLTDEPSYLVPFLIDAIVIGFVVYSKKTKYFWQVLIPSLFVLVFSFSVSGYANLMMLMGFVIVVLLTTKVENKKKIFLYSLYALIPLLLLALFKWDFVLQALQPILGRFDTLFDIQRHSRLYMLVMPIVWLFDYSIVNGIFGFGPGSYWFLNQTKFLYHQGPVSATSNNIYIDLLFEHGVFGFLFLISMFVFVFYRLFRQRNEHKYFLYALILWVHLGITAMYRADFASPRFWVMIIIIFIFMELGKRGIGRNSAIKNN</sequence>
<dbReference type="EMBL" id="JAFBED010000001">
    <property type="protein sequence ID" value="MBM7618388.1"/>
    <property type="molecule type" value="Genomic_DNA"/>
</dbReference>
<reference evidence="2 3" key="1">
    <citation type="submission" date="2021-01" db="EMBL/GenBank/DDBJ databases">
        <title>Genomic Encyclopedia of Type Strains, Phase IV (KMG-IV): sequencing the most valuable type-strain genomes for metagenomic binning, comparative biology and taxonomic classification.</title>
        <authorList>
            <person name="Goeker M."/>
        </authorList>
    </citation>
    <scope>NUCLEOTIDE SEQUENCE [LARGE SCALE GENOMIC DNA]</scope>
    <source>
        <strain evidence="2 3">DSM 25879</strain>
    </source>
</reference>
<dbReference type="Proteomes" id="UP000737402">
    <property type="component" value="Unassembled WGS sequence"/>
</dbReference>
<dbReference type="PANTHER" id="PTHR37422">
    <property type="entry name" value="TEICHURONIC ACID BIOSYNTHESIS PROTEIN TUAE"/>
    <property type="match status" value="1"/>
</dbReference>
<keyword evidence="1" id="KW-1133">Transmembrane helix</keyword>
<feature type="transmembrane region" description="Helical" evidence="1">
    <location>
        <begin position="403"/>
        <end position="422"/>
    </location>
</feature>
<proteinExistence type="predicted"/>
<feature type="transmembrane region" description="Helical" evidence="1">
    <location>
        <begin position="205"/>
        <end position="221"/>
    </location>
</feature>
<dbReference type="RefSeq" id="WP_204412638.1">
    <property type="nucleotide sequence ID" value="NZ_JAFBED010000001.1"/>
</dbReference>
<evidence type="ECO:0008006" key="4">
    <source>
        <dbReference type="Google" id="ProtNLM"/>
    </source>
</evidence>
<feature type="transmembrane region" description="Helical" evidence="1">
    <location>
        <begin position="273"/>
        <end position="290"/>
    </location>
</feature>
<protein>
    <recommendedName>
        <fullName evidence="4">O-antigen polymerase</fullName>
    </recommendedName>
</protein>
<feature type="transmembrane region" description="Helical" evidence="1">
    <location>
        <begin position="150"/>
        <end position="170"/>
    </location>
</feature>
<feature type="transmembrane region" description="Helical" evidence="1">
    <location>
        <begin position="428"/>
        <end position="447"/>
    </location>
</feature>
<dbReference type="InterPro" id="IPR051533">
    <property type="entry name" value="WaaL-like"/>
</dbReference>
<feature type="transmembrane region" description="Helical" evidence="1">
    <location>
        <begin position="233"/>
        <end position="261"/>
    </location>
</feature>
<keyword evidence="1" id="KW-0812">Transmembrane</keyword>
<keyword evidence="1" id="KW-0472">Membrane</keyword>
<feature type="transmembrane region" description="Helical" evidence="1">
    <location>
        <begin position="15"/>
        <end position="35"/>
    </location>
</feature>
<name>A0ABS2NVE0_9BACI</name>
<feature type="transmembrane region" description="Helical" evidence="1">
    <location>
        <begin position="318"/>
        <end position="347"/>
    </location>
</feature>
<feature type="transmembrane region" description="Helical" evidence="1">
    <location>
        <begin position="121"/>
        <end position="138"/>
    </location>
</feature>
<feature type="transmembrane region" description="Helical" evidence="1">
    <location>
        <begin position="367"/>
        <end position="391"/>
    </location>
</feature>
<gene>
    <name evidence="2" type="ORF">JOC95_000230</name>
</gene>
<evidence type="ECO:0000313" key="3">
    <source>
        <dbReference type="Proteomes" id="UP000737402"/>
    </source>
</evidence>
<evidence type="ECO:0000256" key="1">
    <source>
        <dbReference type="SAM" id="Phobius"/>
    </source>
</evidence>
<keyword evidence="3" id="KW-1185">Reference proteome</keyword>
<dbReference type="PANTHER" id="PTHR37422:SF13">
    <property type="entry name" value="LIPOPOLYSACCHARIDE BIOSYNTHESIS PROTEIN PA4999-RELATED"/>
    <property type="match status" value="1"/>
</dbReference>
<comment type="caution">
    <text evidence="2">The sequence shown here is derived from an EMBL/GenBank/DDBJ whole genome shotgun (WGS) entry which is preliminary data.</text>
</comment>
<accession>A0ABS2NVE0</accession>
<organism evidence="2 3">
    <name type="scientific">Sutcliffiella tianshenii</name>
    <dbReference type="NCBI Taxonomy" id="1463404"/>
    <lineage>
        <taxon>Bacteria</taxon>
        <taxon>Bacillati</taxon>
        <taxon>Bacillota</taxon>
        <taxon>Bacilli</taxon>
        <taxon>Bacillales</taxon>
        <taxon>Bacillaceae</taxon>
        <taxon>Sutcliffiella</taxon>
    </lineage>
</organism>
<feature type="transmembrane region" description="Helical" evidence="1">
    <location>
        <begin position="83"/>
        <end position="101"/>
    </location>
</feature>